<feature type="disulfide bond" evidence="6">
    <location>
        <begin position="1168"/>
        <end position="1177"/>
    </location>
</feature>
<feature type="disulfide bond" evidence="6">
    <location>
        <begin position="1147"/>
        <end position="1157"/>
    </location>
</feature>
<dbReference type="PRINTS" id="PR01983">
    <property type="entry name" value="NOTCH"/>
</dbReference>
<dbReference type="InterPro" id="IPR000152">
    <property type="entry name" value="EGF-type_Asp/Asn_hydroxyl_site"/>
</dbReference>
<dbReference type="FunFam" id="2.10.25.10:FF:000282">
    <property type="entry name" value="Crumbs cell polarity complex component 2"/>
    <property type="match status" value="1"/>
</dbReference>
<dbReference type="InterPro" id="IPR001881">
    <property type="entry name" value="EGF-like_Ca-bd_dom"/>
</dbReference>
<evidence type="ECO:0000256" key="6">
    <source>
        <dbReference type="PROSITE-ProRule" id="PRU00076"/>
    </source>
</evidence>
<feature type="domain" description="EGF-like" evidence="10">
    <location>
        <begin position="202"/>
        <end position="238"/>
    </location>
</feature>
<dbReference type="FunFam" id="2.10.25.10:FF:000123">
    <property type="entry name" value="Crumbs homolog 1 (Drosophila)"/>
    <property type="match status" value="2"/>
</dbReference>
<dbReference type="InterPro" id="IPR013320">
    <property type="entry name" value="ConA-like_dom_sf"/>
</dbReference>
<feature type="disulfide bond" evidence="6">
    <location>
        <begin position="1206"/>
        <end position="1215"/>
    </location>
</feature>
<feature type="disulfide bond" evidence="6">
    <location>
        <begin position="880"/>
        <end position="889"/>
    </location>
</feature>
<proteinExistence type="predicted"/>
<feature type="domain" description="Laminin G" evidence="9">
    <location>
        <begin position="461"/>
        <end position="634"/>
    </location>
</feature>
<feature type="disulfide bond" evidence="6">
    <location>
        <begin position="662"/>
        <end position="671"/>
    </location>
</feature>
<evidence type="ECO:0000259" key="9">
    <source>
        <dbReference type="PROSITE" id="PS50025"/>
    </source>
</evidence>
<dbReference type="CDD" id="cd00054">
    <property type="entry name" value="EGF_CA"/>
    <property type="match status" value="11"/>
</dbReference>
<dbReference type="FunFam" id="2.10.25.10:FF:000208">
    <property type="entry name" value="Crumbs 2, cell polarity complex component"/>
    <property type="match status" value="1"/>
</dbReference>
<feature type="signal peptide" evidence="8">
    <location>
        <begin position="1"/>
        <end position="27"/>
    </location>
</feature>
<evidence type="ECO:0000313" key="12">
    <source>
        <dbReference type="Proteomes" id="UP001152803"/>
    </source>
</evidence>
<keyword evidence="3" id="KW-0677">Repeat</keyword>
<dbReference type="GO" id="GO:0016020">
    <property type="term" value="C:membrane"/>
    <property type="evidence" value="ECO:0007669"/>
    <property type="project" value="UniProtKB-ARBA"/>
</dbReference>
<feature type="domain" description="EGF-like" evidence="10">
    <location>
        <begin position="419"/>
        <end position="459"/>
    </location>
</feature>
<feature type="disulfide bond" evidence="6">
    <location>
        <begin position="152"/>
        <end position="161"/>
    </location>
</feature>
<feature type="disulfide bond" evidence="6">
    <location>
        <begin position="363"/>
        <end position="372"/>
    </location>
</feature>
<dbReference type="InterPro" id="IPR013032">
    <property type="entry name" value="EGF-like_CS"/>
</dbReference>
<keyword evidence="4 6" id="KW-1015">Disulfide bond</keyword>
<keyword evidence="1 6" id="KW-0245">EGF-like domain</keyword>
<dbReference type="OrthoDB" id="283575at2759"/>
<dbReference type="Proteomes" id="UP001152803">
    <property type="component" value="Unassembled WGS sequence"/>
</dbReference>
<feature type="domain" description="EGF-like" evidence="10">
    <location>
        <begin position="636"/>
        <end position="672"/>
    </location>
</feature>
<dbReference type="CDD" id="cd00110">
    <property type="entry name" value="LamG"/>
    <property type="match status" value="3"/>
</dbReference>
<feature type="domain" description="EGF-like" evidence="10">
    <location>
        <begin position="164"/>
        <end position="200"/>
    </location>
</feature>
<dbReference type="Pfam" id="PF02210">
    <property type="entry name" value="Laminin_G_2"/>
    <property type="match status" value="3"/>
</dbReference>
<dbReference type="PROSITE" id="PS50026">
    <property type="entry name" value="EGF_3"/>
    <property type="match status" value="17"/>
</dbReference>
<accession>A0A9Q1I3N0</accession>
<evidence type="ECO:0000256" key="7">
    <source>
        <dbReference type="SAM" id="MobiDB-lite"/>
    </source>
</evidence>
<name>A0A9Q1I3N0_CONCO</name>
<dbReference type="PROSITE" id="PS50025">
    <property type="entry name" value="LAM_G_DOMAIN"/>
    <property type="match status" value="3"/>
</dbReference>
<feature type="disulfide bond" evidence="6">
    <location>
        <begin position="1132"/>
        <end position="1141"/>
    </location>
</feature>
<dbReference type="Gene3D" id="2.10.25.10">
    <property type="entry name" value="Laminin"/>
    <property type="match status" value="16"/>
</dbReference>
<feature type="region of interest" description="Disordered" evidence="7">
    <location>
        <begin position="1010"/>
        <end position="1033"/>
    </location>
</feature>
<feature type="disulfide bond" evidence="6">
    <location>
        <begin position="1301"/>
        <end position="1310"/>
    </location>
</feature>
<dbReference type="FunFam" id="2.60.120.200:FF:000055">
    <property type="entry name" value="Crumbs cell polarity complex component 1"/>
    <property type="match status" value="1"/>
</dbReference>
<feature type="domain" description="EGF-like" evidence="10">
    <location>
        <begin position="375"/>
        <end position="417"/>
    </location>
</feature>
<feature type="domain" description="EGF-like" evidence="10">
    <location>
        <begin position="854"/>
        <end position="890"/>
    </location>
</feature>
<dbReference type="SMART" id="SM00179">
    <property type="entry name" value="EGF_CA"/>
    <property type="match status" value="14"/>
</dbReference>
<feature type="domain" description="EGF-like" evidence="10">
    <location>
        <begin position="279"/>
        <end position="315"/>
    </location>
</feature>
<feature type="disulfide bond" evidence="6">
    <location>
        <begin position="1263"/>
        <end position="1272"/>
    </location>
</feature>
<dbReference type="PRINTS" id="PR00010">
    <property type="entry name" value="EGFBLOOD"/>
</dbReference>
<feature type="domain" description="EGF-like" evidence="10">
    <location>
        <begin position="33"/>
        <end position="72"/>
    </location>
</feature>
<dbReference type="FunFam" id="2.10.25.10:FF:000472">
    <property type="entry name" value="Uncharacterized protein, isoform A"/>
    <property type="match status" value="1"/>
</dbReference>
<dbReference type="SMART" id="SM00181">
    <property type="entry name" value="EGF"/>
    <property type="match status" value="17"/>
</dbReference>
<feature type="domain" description="EGF-like" evidence="10">
    <location>
        <begin position="74"/>
        <end position="113"/>
    </location>
</feature>
<feature type="disulfide bond" evidence="6">
    <location>
        <begin position="449"/>
        <end position="458"/>
    </location>
</feature>
<evidence type="ECO:0000313" key="11">
    <source>
        <dbReference type="EMBL" id="KAJ8279108.1"/>
    </source>
</evidence>
<reference evidence="11" key="1">
    <citation type="journal article" date="2023" name="Science">
        <title>Genome structures resolve the early diversification of teleost fishes.</title>
        <authorList>
            <person name="Parey E."/>
            <person name="Louis A."/>
            <person name="Montfort J."/>
            <person name="Bouchez O."/>
            <person name="Roques C."/>
            <person name="Iampietro C."/>
            <person name="Lluch J."/>
            <person name="Castinel A."/>
            <person name="Donnadieu C."/>
            <person name="Desvignes T."/>
            <person name="Floi Bucao C."/>
            <person name="Jouanno E."/>
            <person name="Wen M."/>
            <person name="Mejri S."/>
            <person name="Dirks R."/>
            <person name="Jansen H."/>
            <person name="Henkel C."/>
            <person name="Chen W.J."/>
            <person name="Zahm M."/>
            <person name="Cabau C."/>
            <person name="Klopp C."/>
            <person name="Thompson A.W."/>
            <person name="Robinson-Rechavi M."/>
            <person name="Braasch I."/>
            <person name="Lecointre G."/>
            <person name="Bobe J."/>
            <person name="Postlethwait J.H."/>
            <person name="Berthelot C."/>
            <person name="Roest Crollius H."/>
            <person name="Guiguen Y."/>
        </authorList>
    </citation>
    <scope>NUCLEOTIDE SEQUENCE</scope>
    <source>
        <strain evidence="11">Concon-B</strain>
    </source>
</reference>
<evidence type="ECO:0000256" key="3">
    <source>
        <dbReference type="ARBA" id="ARBA00022737"/>
    </source>
</evidence>
<dbReference type="GO" id="GO:0048731">
    <property type="term" value="P:system development"/>
    <property type="evidence" value="ECO:0007669"/>
    <property type="project" value="UniProtKB-ARBA"/>
</dbReference>
<feature type="domain" description="EGF-like" evidence="10">
    <location>
        <begin position="126"/>
        <end position="162"/>
    </location>
</feature>
<dbReference type="PROSITE" id="PS01187">
    <property type="entry name" value="EGF_CA"/>
    <property type="match status" value="3"/>
</dbReference>
<dbReference type="GO" id="GO:0005509">
    <property type="term" value="F:calcium ion binding"/>
    <property type="evidence" value="ECO:0007669"/>
    <property type="project" value="InterPro"/>
</dbReference>
<evidence type="ECO:0000256" key="4">
    <source>
        <dbReference type="ARBA" id="ARBA00023157"/>
    </source>
</evidence>
<dbReference type="FunFam" id="2.10.25.10:FF:000122">
    <property type="entry name" value="Protein crumbs homolog 2"/>
    <property type="match status" value="1"/>
</dbReference>
<evidence type="ECO:0000256" key="8">
    <source>
        <dbReference type="SAM" id="SignalP"/>
    </source>
</evidence>
<feature type="chain" id="PRO_5040264233" evidence="8">
    <location>
        <begin position="28"/>
        <end position="1353"/>
    </location>
</feature>
<feature type="domain" description="Laminin G" evidence="9">
    <location>
        <begin position="678"/>
        <end position="852"/>
    </location>
</feature>
<keyword evidence="12" id="KW-1185">Reference proteome</keyword>
<dbReference type="PROSITE" id="PS00022">
    <property type="entry name" value="EGF_1"/>
    <property type="match status" value="14"/>
</dbReference>
<feature type="domain" description="EGF-like" evidence="10">
    <location>
        <begin position="1275"/>
        <end position="1311"/>
    </location>
</feature>
<dbReference type="InterPro" id="IPR009030">
    <property type="entry name" value="Growth_fac_rcpt_cys_sf"/>
</dbReference>
<keyword evidence="2 8" id="KW-0732">Signal</keyword>
<dbReference type="InterPro" id="IPR001791">
    <property type="entry name" value="Laminin_G"/>
</dbReference>
<evidence type="ECO:0000259" key="10">
    <source>
        <dbReference type="PROSITE" id="PS50026"/>
    </source>
</evidence>
<feature type="domain" description="EGF-like" evidence="10">
    <location>
        <begin position="1106"/>
        <end position="1142"/>
    </location>
</feature>
<dbReference type="FunFam" id="2.10.25.10:FF:000348">
    <property type="entry name" value="Crumbs 1, cell polarity complex component"/>
    <property type="match status" value="1"/>
</dbReference>
<dbReference type="Pfam" id="PF12661">
    <property type="entry name" value="hEGF"/>
    <property type="match status" value="1"/>
</dbReference>
<sequence>MALSSSPRFNSPGFFFLILAFGEWTKGISPVKTPSPCLSKPCQHGALCKEVPTDYLCQCQSSLTAPSDERCEESNKLCHPVSCHESAICQPVTSNSSQLLCRCQAGVSGASCDGLVGQCAASLCGERAACALNPCQGRALCRGRGDGYACFCVPGFQGRHCEIEVNECASQPCQNRATCVNKIGRYVCICGPGYTGTSCELEMDECQSQPCFNGASCHNHPNGFSCTCKAGFGGDFCEIDIEDCASLPCQNGGICIDGVNSYSCNCSFSGFMGLNCEIPITPCMSQPCFNNALCQDNHGNYTCNCWPGFEGRLCEVDISECGSSPCLSGGSCFELSWETLYGIEPLLPALFDPQQAAGFVCRCQPGLRGTLCEEDINECNLNPCQNGGICENSHGGYTCHCLKQSQDGSSYGGENCTEVLVGCEGHSCQNGGQCFPFLRDGRQGYTCSCPGGFSGPTCQTATTFSFETRGSLHLQTPSTDREPPFSVTLSFRTVLENGGIFRRGSAEQLLGLDLAAGRLRLALQRDSRPKKVLQLPHNVTDGEWHSVGAVLGDGLLELRLLDGLCTEHCVVVSRVEGGGLPGLGSAFQRTSIGGDGDMGVGYFIGCLRDVRVDSRLVVPKDWHPESAINVTPGCSHRDRCEDVPCQNRGRCVNLWQSYQCECRRPYEGLNCSEEYITGRFGKEDSQSYAVFRVDEDPGQSAALSVFVRTRKRGGLLLALSDGSGPYLQAWLEDGRVLVQGRAGQPDSLAGKQFVSDGSFHLVSVKIERNQVSLVESAGRQGTVSARGLRVRSGDLVHVGGLAERGEAASFGGHFKGCMQDLRLDSRRLQFFPIGVPVNGFALQRQVGVARGCAGEDYCSKNPCHNGGTCYSIWEDFTCTCPPNTAGRRCEEVQWCELRPCPSAAVCQLLPQGFECISNATFYDDGSVLSYKSNGKIFRNLIDISFSVRTRKGDAVIIHVEKGPEFVTVSLRDSHLFLELLSGETSLPLTLRSRKPVSDGRWHSVRLSATSPRSPASQWTMRVDEEERPATSAGRAGDLDFLKEGADVLLGGPGPDGARNLVGCLSTVWVGGVALPYHGAAEVGLPRPQEEQFVKTSRRAAVSGCSEERACSPGSCRNGGVCEERAGLLGCSCPPGWAGRLCQTPDACASSPCSHGNCSLRAVPYHCVCEPGYSGLTCEEEMDACAGHHCANGATCLPGAGRYSCLCPENYTGPHCTVEVEEVPWYIIKHVRPKLPVSVCGNEQKNYTCFNGGNCSETSMMCDCMSGFTGHRCELELDECKSNPCLNGGYCRNLVNKFQCVCDMSFAGEVCQVDVSDIYFYVSMLLWQNLFQLLSYLILRLDDDPEVDWAGAEE</sequence>
<feature type="domain" description="Laminin G" evidence="9">
    <location>
        <begin position="917"/>
        <end position="1104"/>
    </location>
</feature>
<dbReference type="InterPro" id="IPR018097">
    <property type="entry name" value="EGF_Ca-bd_CS"/>
</dbReference>
<feature type="disulfide bond" evidence="6">
    <location>
        <begin position="190"/>
        <end position="199"/>
    </location>
</feature>
<dbReference type="SUPFAM" id="SSF49899">
    <property type="entry name" value="Concanavalin A-like lectins/glucanases"/>
    <property type="match status" value="3"/>
</dbReference>
<feature type="domain" description="EGF-like" evidence="10">
    <location>
        <begin position="1143"/>
        <end position="1178"/>
    </location>
</feature>
<feature type="domain" description="EGF-like" evidence="10">
    <location>
        <begin position="317"/>
        <end position="373"/>
    </location>
</feature>
<feature type="domain" description="EGF-like" evidence="10">
    <location>
        <begin position="1235"/>
        <end position="1273"/>
    </location>
</feature>
<dbReference type="PANTHER" id="PTHR24049">
    <property type="entry name" value="CRUMBS FAMILY MEMBER"/>
    <property type="match status" value="1"/>
</dbReference>
<dbReference type="SUPFAM" id="SSF57196">
    <property type="entry name" value="EGF/Laminin"/>
    <property type="match status" value="10"/>
</dbReference>
<feature type="disulfide bond" evidence="6">
    <location>
        <begin position="103"/>
        <end position="112"/>
    </location>
</feature>
<protein>
    <submittedName>
        <fullName evidence="11">Uncharacterized protein</fullName>
    </submittedName>
</protein>
<feature type="domain" description="EGF-like" evidence="10">
    <location>
        <begin position="240"/>
        <end position="277"/>
    </location>
</feature>
<feature type="domain" description="EGF-like" evidence="10">
    <location>
        <begin position="1180"/>
        <end position="1216"/>
    </location>
</feature>
<dbReference type="FunFam" id="2.10.25.10:FF:000109">
    <property type="entry name" value="Notch homolog 4, [Drosophila]"/>
    <property type="match status" value="1"/>
</dbReference>
<comment type="caution">
    <text evidence="11">The sequence shown here is derived from an EMBL/GenBank/DDBJ whole genome shotgun (WGS) entry which is preliminary data.</text>
</comment>
<keyword evidence="5" id="KW-0325">Glycoprotein</keyword>
<gene>
    <name evidence="11" type="ORF">COCON_G00061740</name>
</gene>
<comment type="caution">
    <text evidence="6">Lacks conserved residue(s) required for the propagation of feature annotation.</text>
</comment>
<dbReference type="SMART" id="SM00282">
    <property type="entry name" value="LamG"/>
    <property type="match status" value="3"/>
</dbReference>
<evidence type="ECO:0000256" key="1">
    <source>
        <dbReference type="ARBA" id="ARBA00022536"/>
    </source>
</evidence>
<feature type="disulfide bond" evidence="6">
    <location>
        <begin position="228"/>
        <end position="237"/>
    </location>
</feature>
<dbReference type="EMBL" id="JAFJMO010000004">
    <property type="protein sequence ID" value="KAJ8279108.1"/>
    <property type="molecule type" value="Genomic_DNA"/>
</dbReference>
<dbReference type="SUPFAM" id="SSF57184">
    <property type="entry name" value="Growth factor receptor domain"/>
    <property type="match status" value="1"/>
</dbReference>
<dbReference type="GO" id="GO:0045597">
    <property type="term" value="P:positive regulation of cell differentiation"/>
    <property type="evidence" value="ECO:0007669"/>
    <property type="project" value="UniProtKB-ARBA"/>
</dbReference>
<dbReference type="Pfam" id="PF00008">
    <property type="entry name" value="EGF"/>
    <property type="match status" value="9"/>
</dbReference>
<dbReference type="InterPro" id="IPR000742">
    <property type="entry name" value="EGF"/>
</dbReference>
<dbReference type="FunFam" id="2.10.25.10:FF:000143">
    <property type="entry name" value="Protein crumbs 1"/>
    <property type="match status" value="1"/>
</dbReference>
<dbReference type="Gene3D" id="2.60.120.200">
    <property type="match status" value="3"/>
</dbReference>
<dbReference type="GO" id="GO:1901222">
    <property type="term" value="P:regulation of non-canonical NF-kappaB signal transduction"/>
    <property type="evidence" value="ECO:0007669"/>
    <property type="project" value="UniProtKB-ARBA"/>
</dbReference>
<feature type="disulfide bond" evidence="6">
    <location>
        <begin position="305"/>
        <end position="314"/>
    </location>
</feature>
<evidence type="ECO:0000256" key="2">
    <source>
        <dbReference type="ARBA" id="ARBA00022729"/>
    </source>
</evidence>
<dbReference type="PROSITE" id="PS01186">
    <property type="entry name" value="EGF_2"/>
    <property type="match status" value="9"/>
</dbReference>
<dbReference type="FunFam" id="2.60.120.200:FF:000081">
    <property type="entry name" value="Crumbs 1, cell polarity complex component"/>
    <property type="match status" value="1"/>
</dbReference>
<evidence type="ECO:0000256" key="5">
    <source>
        <dbReference type="ARBA" id="ARBA00023180"/>
    </source>
</evidence>
<dbReference type="GO" id="GO:0060218">
    <property type="term" value="P:hematopoietic stem cell differentiation"/>
    <property type="evidence" value="ECO:0007669"/>
    <property type="project" value="UniProtKB-ARBA"/>
</dbReference>
<organism evidence="11 12">
    <name type="scientific">Conger conger</name>
    <name type="common">Conger eel</name>
    <name type="synonym">Muraena conger</name>
    <dbReference type="NCBI Taxonomy" id="82655"/>
    <lineage>
        <taxon>Eukaryota</taxon>
        <taxon>Metazoa</taxon>
        <taxon>Chordata</taxon>
        <taxon>Craniata</taxon>
        <taxon>Vertebrata</taxon>
        <taxon>Euteleostomi</taxon>
        <taxon>Actinopterygii</taxon>
        <taxon>Neopterygii</taxon>
        <taxon>Teleostei</taxon>
        <taxon>Anguilliformes</taxon>
        <taxon>Congridae</taxon>
        <taxon>Conger</taxon>
    </lineage>
</organism>
<dbReference type="InterPro" id="IPR051022">
    <property type="entry name" value="Notch_Cell-Fate_Det"/>
</dbReference>
<feature type="compositionally biased region" description="Polar residues" evidence="7">
    <location>
        <begin position="1010"/>
        <end position="1019"/>
    </location>
</feature>
<dbReference type="PROSITE" id="PS00010">
    <property type="entry name" value="ASX_HYDROXYL"/>
    <property type="match status" value="7"/>
</dbReference>